<evidence type="ECO:0000256" key="4">
    <source>
        <dbReference type="ARBA" id="ARBA00022723"/>
    </source>
</evidence>
<dbReference type="InterPro" id="IPR036465">
    <property type="entry name" value="vWFA_dom_sf"/>
</dbReference>
<dbReference type="Pfam" id="PF05731">
    <property type="entry name" value="TROVE"/>
    <property type="match status" value="1"/>
</dbReference>
<evidence type="ECO:0000313" key="9">
    <source>
        <dbReference type="Proteomes" id="UP000605897"/>
    </source>
</evidence>
<dbReference type="InterPro" id="IPR008858">
    <property type="entry name" value="TROVE_dom"/>
</dbReference>
<sequence>METFTDSFSGLSEVAGFPVSPCEAGMSKFNLLRRRPANRSPIVTAAVPDAVNHQGGTGYARDAKSELFLLAVANMVGEDTFYESAHDRDNRYAELVRRAALSDPQWTARFLSWLRTEAHMRSASLVGAAEFVKARLEGGADDGPSNRAVVASVLRRADEPGELIAYWVGRYGRRLPKPVKRGVADAVAALYDERSFLKWDSGSRGVRFADVLRLVHPSPRDAVQDALFAHILRGGTAPELTVLSRRRALMTLPDDQRRAALDPAELRAAGMTWEALAGWLQGPLDAAAWQAVIPGMGYMALLRNLRNFDEAGVPDEVADRVAARLGDPAEVARSRQFPFRFLSAYRAAPSLRWGPALERALHASLAHVPALPGRTLILIDRSASMWTRDRRSAATFADQAAVFGCALAVRAQKPTVVVYGWDSREVEVPRGGSLLPFVESLDKFSATNTAAAVRRHYRRHDRVVIVTDEQSATTDASAGVPDQVPLYVWNVAGYAAGNTPSGLGTRHTFGGLTDAAFRMIPLLEAGRDAHWPF</sequence>
<keyword evidence="5" id="KW-0694">RNA-binding</keyword>
<evidence type="ECO:0000259" key="7">
    <source>
        <dbReference type="PROSITE" id="PS50988"/>
    </source>
</evidence>
<gene>
    <name evidence="8" type="ORF">GCM10017786_64760</name>
</gene>
<dbReference type="Gene3D" id="3.40.50.410">
    <property type="entry name" value="von Willebrand factor, type A domain"/>
    <property type="match status" value="1"/>
</dbReference>
<feature type="domain" description="TROVE" evidence="7">
    <location>
        <begin position="50"/>
        <end position="373"/>
    </location>
</feature>
<comment type="subcellular location">
    <subcellularLocation>
        <location evidence="1">Cytoplasm</location>
    </subcellularLocation>
</comment>
<keyword evidence="6" id="KW-0687">Ribonucleoprotein</keyword>
<organism evidence="8 9">
    <name type="scientific">Amycolatopsis deserti</name>
    <dbReference type="NCBI Taxonomy" id="185696"/>
    <lineage>
        <taxon>Bacteria</taxon>
        <taxon>Bacillati</taxon>
        <taxon>Actinomycetota</taxon>
        <taxon>Actinomycetes</taxon>
        <taxon>Pseudonocardiales</taxon>
        <taxon>Pseudonocardiaceae</taxon>
        <taxon>Amycolatopsis</taxon>
    </lineage>
</organism>
<dbReference type="PROSITE" id="PS50988">
    <property type="entry name" value="TROVE"/>
    <property type="match status" value="1"/>
</dbReference>
<dbReference type="Proteomes" id="UP000605897">
    <property type="component" value="Unassembled WGS sequence"/>
</dbReference>
<name>A0ABQ3JDI5_9PSEU</name>
<keyword evidence="4" id="KW-0479">Metal-binding</keyword>
<comment type="caution">
    <text evidence="8">The sequence shown here is derived from an EMBL/GenBank/DDBJ whole genome shotgun (WGS) entry which is preliminary data.</text>
</comment>
<evidence type="ECO:0000256" key="3">
    <source>
        <dbReference type="ARBA" id="ARBA00022490"/>
    </source>
</evidence>
<accession>A0ABQ3JDI5</accession>
<dbReference type="InterPro" id="IPR037214">
    <property type="entry name" value="TROVE_dom_sf"/>
</dbReference>
<dbReference type="SUPFAM" id="SSF140864">
    <property type="entry name" value="TROVE domain-like"/>
    <property type="match status" value="1"/>
</dbReference>
<comment type="similarity">
    <text evidence="2">Belongs to the Ro 60 kDa family.</text>
</comment>
<evidence type="ECO:0000256" key="1">
    <source>
        <dbReference type="ARBA" id="ARBA00004496"/>
    </source>
</evidence>
<dbReference type="PANTHER" id="PTHR14202">
    <property type="entry name" value="60 KDA RIBONUCLEOPROTEIN SSA/RO"/>
    <property type="match status" value="1"/>
</dbReference>
<evidence type="ECO:0000256" key="2">
    <source>
        <dbReference type="ARBA" id="ARBA00007814"/>
    </source>
</evidence>
<evidence type="ECO:0000256" key="6">
    <source>
        <dbReference type="ARBA" id="ARBA00023274"/>
    </source>
</evidence>
<proteinExistence type="inferred from homology"/>
<protein>
    <submittedName>
        <fullName evidence="8">RNA-binding protein</fullName>
    </submittedName>
</protein>
<evidence type="ECO:0000313" key="8">
    <source>
        <dbReference type="EMBL" id="GHF21725.1"/>
    </source>
</evidence>
<dbReference type="PANTHER" id="PTHR14202:SF0">
    <property type="entry name" value="RNA-BINDING PROTEIN RO60"/>
    <property type="match status" value="1"/>
</dbReference>
<dbReference type="SUPFAM" id="SSF53300">
    <property type="entry name" value="vWA-like"/>
    <property type="match status" value="1"/>
</dbReference>
<reference evidence="9" key="1">
    <citation type="journal article" date="2019" name="Int. J. Syst. Evol. Microbiol.">
        <title>The Global Catalogue of Microorganisms (GCM) 10K type strain sequencing project: providing services to taxonomists for standard genome sequencing and annotation.</title>
        <authorList>
            <consortium name="The Broad Institute Genomics Platform"/>
            <consortium name="The Broad Institute Genome Sequencing Center for Infectious Disease"/>
            <person name="Wu L."/>
            <person name="Ma J."/>
        </authorList>
    </citation>
    <scope>NUCLEOTIDE SEQUENCE [LARGE SCALE GENOMIC DNA]</scope>
    <source>
        <strain evidence="9">CGMCC 4.7677</strain>
    </source>
</reference>
<evidence type="ECO:0000256" key="5">
    <source>
        <dbReference type="ARBA" id="ARBA00022884"/>
    </source>
</evidence>
<keyword evidence="9" id="KW-1185">Reference proteome</keyword>
<keyword evidence="3" id="KW-0963">Cytoplasm</keyword>
<dbReference type="InterPro" id="IPR040322">
    <property type="entry name" value="TROVE2"/>
</dbReference>
<dbReference type="EMBL" id="BNAU01000009">
    <property type="protein sequence ID" value="GHF21725.1"/>
    <property type="molecule type" value="Genomic_DNA"/>
</dbReference>